<dbReference type="SUPFAM" id="SSF51445">
    <property type="entry name" value="(Trans)glycosidases"/>
    <property type="match status" value="1"/>
</dbReference>
<evidence type="ECO:0008006" key="3">
    <source>
        <dbReference type="Google" id="ProtNLM"/>
    </source>
</evidence>
<proteinExistence type="predicted"/>
<reference evidence="1 2" key="1">
    <citation type="submission" date="2019-10" db="EMBL/GenBank/DDBJ databases">
        <title>Assembly and Annotation for the nematode Trichostrongylus colubriformis.</title>
        <authorList>
            <person name="Martin J."/>
        </authorList>
    </citation>
    <scope>NUCLEOTIDE SEQUENCE [LARGE SCALE GENOMIC DNA]</scope>
    <source>
        <strain evidence="1">G859</strain>
        <tissue evidence="1">Whole worm</tissue>
    </source>
</reference>
<dbReference type="Proteomes" id="UP001331761">
    <property type="component" value="Unassembled WGS sequence"/>
</dbReference>
<dbReference type="AlphaFoldDB" id="A0AAN8IN03"/>
<dbReference type="EMBL" id="WIXE01007384">
    <property type="protein sequence ID" value="KAK5980459.1"/>
    <property type="molecule type" value="Genomic_DNA"/>
</dbReference>
<gene>
    <name evidence="1" type="ORF">GCK32_007055</name>
</gene>
<protein>
    <recommendedName>
        <fullName evidence="3">Lysozyme</fullName>
    </recommendedName>
</protein>
<feature type="non-terminal residue" evidence="1">
    <location>
        <position position="1"/>
    </location>
</feature>
<keyword evidence="2" id="KW-1185">Reference proteome</keyword>
<dbReference type="GO" id="GO:0045087">
    <property type="term" value="P:innate immune response"/>
    <property type="evidence" value="ECO:0007669"/>
    <property type="project" value="TreeGrafter"/>
</dbReference>
<dbReference type="PANTHER" id="PTHR23208:SF36">
    <property type="entry name" value="LYSOZYME-RELATED"/>
    <property type="match status" value="1"/>
</dbReference>
<dbReference type="PANTHER" id="PTHR23208">
    <property type="entry name" value="LYSOZYME PROTEIN"/>
    <property type="match status" value="1"/>
</dbReference>
<dbReference type="Gene3D" id="3.20.20.80">
    <property type="entry name" value="Glycosidases"/>
    <property type="match status" value="1"/>
</dbReference>
<sequence length="149" mass="16708">LPSLVFQVTSPRNWDQNPRNNVFFINLIISTAQKYGIGLGFYTNFYDWYQITNGTEVNGFQLWYWNVLGAGPRAETAADFGDFRPFATWTKPTVKQFAQVESVCGITVNRDVYAMSGLKQSKTATTLNDDTPVVGTTFENTVSNGLLQN</sequence>
<dbReference type="InterPro" id="IPR017853">
    <property type="entry name" value="GH"/>
</dbReference>
<evidence type="ECO:0000313" key="2">
    <source>
        <dbReference type="Proteomes" id="UP001331761"/>
    </source>
</evidence>
<organism evidence="1 2">
    <name type="scientific">Trichostrongylus colubriformis</name>
    <name type="common">Black scour worm</name>
    <dbReference type="NCBI Taxonomy" id="6319"/>
    <lineage>
        <taxon>Eukaryota</taxon>
        <taxon>Metazoa</taxon>
        <taxon>Ecdysozoa</taxon>
        <taxon>Nematoda</taxon>
        <taxon>Chromadorea</taxon>
        <taxon>Rhabditida</taxon>
        <taxon>Rhabditina</taxon>
        <taxon>Rhabditomorpha</taxon>
        <taxon>Strongyloidea</taxon>
        <taxon>Trichostrongylidae</taxon>
        <taxon>Trichostrongylus</taxon>
    </lineage>
</organism>
<evidence type="ECO:0000313" key="1">
    <source>
        <dbReference type="EMBL" id="KAK5980459.1"/>
    </source>
</evidence>
<dbReference type="GO" id="GO:0007165">
    <property type="term" value="P:signal transduction"/>
    <property type="evidence" value="ECO:0007669"/>
    <property type="project" value="TreeGrafter"/>
</dbReference>
<dbReference type="InterPro" id="IPR051595">
    <property type="entry name" value="GH25_Enzymes"/>
</dbReference>
<name>A0AAN8IN03_TRICO</name>
<comment type="caution">
    <text evidence="1">The sequence shown here is derived from an EMBL/GenBank/DDBJ whole genome shotgun (WGS) entry which is preliminary data.</text>
</comment>
<accession>A0AAN8IN03</accession>